<feature type="region of interest" description="Disordered" evidence="1">
    <location>
        <begin position="1"/>
        <end position="23"/>
    </location>
</feature>
<reference evidence="2" key="1">
    <citation type="submission" date="2016-12" db="EMBL/GenBank/DDBJ databases">
        <authorList>
            <person name="Moulin L."/>
        </authorList>
    </citation>
    <scope>NUCLEOTIDE SEQUENCE [LARGE SCALE GENOMIC DNA]</scope>
    <source>
        <strain evidence="2">STM 7183</strain>
    </source>
</reference>
<evidence type="ECO:0000313" key="3">
    <source>
        <dbReference type="Proteomes" id="UP000195569"/>
    </source>
</evidence>
<evidence type="ECO:0000313" key="2">
    <source>
        <dbReference type="EMBL" id="SIT48288.1"/>
    </source>
</evidence>
<dbReference type="InterPro" id="IPR021312">
    <property type="entry name" value="DUF2889"/>
</dbReference>
<evidence type="ECO:0008006" key="4">
    <source>
        <dbReference type="Google" id="ProtNLM"/>
    </source>
</evidence>
<protein>
    <recommendedName>
        <fullName evidence="4">DUF2889 domain-containing protein</fullName>
    </recommendedName>
</protein>
<dbReference type="EMBL" id="CYGY02000063">
    <property type="protein sequence ID" value="SIT48288.1"/>
    <property type="molecule type" value="Genomic_DNA"/>
</dbReference>
<dbReference type="Pfam" id="PF11136">
    <property type="entry name" value="DUF2889"/>
    <property type="match status" value="1"/>
</dbReference>
<dbReference type="RefSeq" id="WP_087737916.1">
    <property type="nucleotide sequence ID" value="NZ_CYGY02000063.1"/>
</dbReference>
<comment type="caution">
    <text evidence="2">The sequence shown here is derived from an EMBL/GenBank/DDBJ whole genome shotgun (WGS) entry which is preliminary data.</text>
</comment>
<accession>A0A1N7SLN3</accession>
<name>A0A1N7SLN3_9BURK</name>
<dbReference type="OrthoDB" id="6862397at2"/>
<sequence length="204" mass="22840">MVEHISQPAISANEEHRGDSAGPTVKLTRELLHRRSFDCAGYQRDDGMLDIEITLIDSKPDDFLLTRGTRLGGQPMHHMAMWATVDADFRIVDVVVNSLATPYPGICDTIGASYRQIVGLNLLHGFRSAVSKLFGGIAGCSHLTEMLYLIPTLVIQSRAEERWQRRDNGQRPFEIDGCHALKASGELVKEVYPDWWKSQKTCSE</sequence>
<dbReference type="Proteomes" id="UP000195569">
    <property type="component" value="Unassembled WGS sequence"/>
</dbReference>
<keyword evidence="3" id="KW-1185">Reference proteome</keyword>
<evidence type="ECO:0000256" key="1">
    <source>
        <dbReference type="SAM" id="MobiDB-lite"/>
    </source>
</evidence>
<dbReference type="AlphaFoldDB" id="A0A1N7SLN3"/>
<organism evidence="2 3">
    <name type="scientific">Paraburkholderia piptadeniae</name>
    <dbReference type="NCBI Taxonomy" id="1701573"/>
    <lineage>
        <taxon>Bacteria</taxon>
        <taxon>Pseudomonadati</taxon>
        <taxon>Pseudomonadota</taxon>
        <taxon>Betaproteobacteria</taxon>
        <taxon>Burkholderiales</taxon>
        <taxon>Burkholderiaceae</taxon>
        <taxon>Paraburkholderia</taxon>
    </lineage>
</organism>
<gene>
    <name evidence="2" type="ORF">BN2476_630094</name>
</gene>
<proteinExistence type="predicted"/>